<evidence type="ECO:0008006" key="4">
    <source>
        <dbReference type="Google" id="ProtNLM"/>
    </source>
</evidence>
<sequence length="225" mass="23876">MNRPESSHGAREAALPKLKSKPSRHILDDDSHDETNYEALAVRSSPHKPVASKDDDLEEFLSDDSVPARKPSKASSSSREPVPPPALEVKKARGRPAGMKNKQKDDAATAKAPAAKAKAKAAPKAAPKAAAKPLPLSPAAKAYSASKEAKKPAKKTVFSDDDDDSDDMMVDADDAEPSSPPPRPAARGRPGRAAAKKKPTYIIDDDDESSMAMDEPQDDGFSDSD</sequence>
<feature type="compositionally biased region" description="Acidic residues" evidence="1">
    <location>
        <begin position="203"/>
        <end position="225"/>
    </location>
</feature>
<organism evidence="2 3">
    <name type="scientific">Verticillium longisporum</name>
    <name type="common">Verticillium dahliae var. longisporum</name>
    <dbReference type="NCBI Taxonomy" id="100787"/>
    <lineage>
        <taxon>Eukaryota</taxon>
        <taxon>Fungi</taxon>
        <taxon>Dikarya</taxon>
        <taxon>Ascomycota</taxon>
        <taxon>Pezizomycotina</taxon>
        <taxon>Sordariomycetes</taxon>
        <taxon>Hypocreomycetidae</taxon>
        <taxon>Glomerellales</taxon>
        <taxon>Plectosphaerellaceae</taxon>
        <taxon>Verticillium</taxon>
    </lineage>
</organism>
<accession>A0A8I2Z8K8</accession>
<dbReference type="EMBL" id="JAEMWZ010000428">
    <property type="protein sequence ID" value="KAG7118160.1"/>
    <property type="molecule type" value="Genomic_DNA"/>
</dbReference>
<evidence type="ECO:0000256" key="1">
    <source>
        <dbReference type="SAM" id="MobiDB-lite"/>
    </source>
</evidence>
<dbReference type="AlphaFoldDB" id="A0A8I2Z8K8"/>
<feature type="compositionally biased region" description="Low complexity" evidence="1">
    <location>
        <begin position="63"/>
        <end position="80"/>
    </location>
</feature>
<feature type="compositionally biased region" description="Basic and acidic residues" evidence="1">
    <location>
        <begin position="1"/>
        <end position="11"/>
    </location>
</feature>
<name>A0A8I2Z8K8_VERLO</name>
<gene>
    <name evidence="2" type="ORF">HYQ45_015517</name>
</gene>
<feature type="compositionally biased region" description="Basic and acidic residues" evidence="1">
    <location>
        <begin position="25"/>
        <end position="35"/>
    </location>
</feature>
<comment type="caution">
    <text evidence="2">The sequence shown here is derived from an EMBL/GenBank/DDBJ whole genome shotgun (WGS) entry which is preliminary data.</text>
</comment>
<evidence type="ECO:0000313" key="3">
    <source>
        <dbReference type="Proteomes" id="UP000689129"/>
    </source>
</evidence>
<protein>
    <recommendedName>
        <fullName evidence="4">DTHCT domain-containing protein</fullName>
    </recommendedName>
</protein>
<feature type="region of interest" description="Disordered" evidence="1">
    <location>
        <begin position="1"/>
        <end position="225"/>
    </location>
</feature>
<feature type="compositionally biased region" description="Low complexity" evidence="1">
    <location>
        <begin position="109"/>
        <end position="146"/>
    </location>
</feature>
<reference evidence="2" key="1">
    <citation type="journal article" date="2021" name="Mol. Plant Pathol.">
        <title>A 20-kb lineage-specific genomic region tames virulence in pathogenic amphidiploid Verticillium longisporum.</title>
        <authorList>
            <person name="Harting R."/>
            <person name="Starke J."/>
            <person name="Kusch H."/>
            <person name="Poggeler S."/>
            <person name="Maurus I."/>
            <person name="Schluter R."/>
            <person name="Landesfeind M."/>
            <person name="Bulla I."/>
            <person name="Nowrousian M."/>
            <person name="de Jonge R."/>
            <person name="Stahlhut G."/>
            <person name="Hoff K.J."/>
            <person name="Asshauer K.P."/>
            <person name="Thurmer A."/>
            <person name="Stanke M."/>
            <person name="Daniel R."/>
            <person name="Morgenstern B."/>
            <person name="Thomma B.P.H.J."/>
            <person name="Kronstad J.W."/>
            <person name="Braus-Stromeyer S.A."/>
            <person name="Braus G.H."/>
        </authorList>
    </citation>
    <scope>NUCLEOTIDE SEQUENCE</scope>
    <source>
        <strain evidence="2">Vl32</strain>
    </source>
</reference>
<proteinExistence type="predicted"/>
<feature type="compositionally biased region" description="Acidic residues" evidence="1">
    <location>
        <begin position="159"/>
        <end position="176"/>
    </location>
</feature>
<evidence type="ECO:0000313" key="2">
    <source>
        <dbReference type="EMBL" id="KAG7118160.1"/>
    </source>
</evidence>
<dbReference type="Proteomes" id="UP000689129">
    <property type="component" value="Unassembled WGS sequence"/>
</dbReference>